<gene>
    <name evidence="2" type="ORF">GOM49_15160</name>
</gene>
<accession>A0A6I6FEF5</accession>
<evidence type="ECO:0000313" key="2">
    <source>
        <dbReference type="EMBL" id="QGU96255.1"/>
    </source>
</evidence>
<dbReference type="SUPFAM" id="SSF53067">
    <property type="entry name" value="Actin-like ATPase domain"/>
    <property type="match status" value="1"/>
</dbReference>
<dbReference type="PANTHER" id="PTHR18964">
    <property type="entry name" value="ROK (REPRESSOR, ORF, KINASE) FAMILY"/>
    <property type="match status" value="1"/>
</dbReference>
<dbReference type="Gene3D" id="3.30.420.40">
    <property type="match status" value="2"/>
</dbReference>
<dbReference type="Proteomes" id="UP000422764">
    <property type="component" value="Chromosome"/>
</dbReference>
<evidence type="ECO:0000313" key="3">
    <source>
        <dbReference type="Proteomes" id="UP000422764"/>
    </source>
</evidence>
<keyword evidence="3" id="KW-1185">Reference proteome</keyword>
<dbReference type="Pfam" id="PF00480">
    <property type="entry name" value="ROK"/>
    <property type="match status" value="1"/>
</dbReference>
<comment type="similarity">
    <text evidence="1">Belongs to the ROK (NagC/XylR) family.</text>
</comment>
<dbReference type="AlphaFoldDB" id="A0A6I6FEF5"/>
<dbReference type="InterPro" id="IPR000600">
    <property type="entry name" value="ROK"/>
</dbReference>
<organism evidence="2 3">
    <name type="scientific">Clostridium bovifaecis</name>
    <dbReference type="NCBI Taxonomy" id="2184719"/>
    <lineage>
        <taxon>Bacteria</taxon>
        <taxon>Bacillati</taxon>
        <taxon>Bacillota</taxon>
        <taxon>Clostridia</taxon>
        <taxon>Eubacteriales</taxon>
        <taxon>Clostridiaceae</taxon>
        <taxon>Clostridium</taxon>
    </lineage>
</organism>
<evidence type="ECO:0000256" key="1">
    <source>
        <dbReference type="ARBA" id="ARBA00006479"/>
    </source>
</evidence>
<protein>
    <submittedName>
        <fullName evidence="2">ROK family protein</fullName>
    </submittedName>
</protein>
<dbReference type="PANTHER" id="PTHR18964:SF170">
    <property type="entry name" value="SUGAR KINASE"/>
    <property type="match status" value="1"/>
</dbReference>
<dbReference type="EMBL" id="CP046522">
    <property type="protein sequence ID" value="QGU96255.1"/>
    <property type="molecule type" value="Genomic_DNA"/>
</dbReference>
<sequence length="300" mass="33171">MELLVFDVGGTGIKYATMNEKADFIEKGEVQTPRDSIESFMEVIGSIFDKYKNRITGIAMSMPGRIDSERGYAYTGGSLQYNAHKEIVTVLQQRCPVPITIENDGKCAALAEVWMGNLKDCDDAIVVILGTAVGGGIIKDKKLHKGKHFAAGEFSYIFTNNSAFKGKNSDIWGTQAGVSGLCISVSKVKDLPLEEVSGKVVFEYANSGDKEVLSILDDYCYRMVLQLYNLQYVYDPERIAIGGGISKQDILIEYIKRNVEKHADELELFLVKPEIVRCKFSNDSNLIGALCVYLTRSGLL</sequence>
<proteinExistence type="inferred from homology"/>
<dbReference type="CDD" id="cd24152">
    <property type="entry name" value="ASKHA_NBD_ROK-like"/>
    <property type="match status" value="1"/>
</dbReference>
<dbReference type="InterPro" id="IPR043129">
    <property type="entry name" value="ATPase_NBD"/>
</dbReference>
<name>A0A6I6FEF5_9CLOT</name>
<reference evidence="2 3" key="1">
    <citation type="submission" date="2019-12" db="EMBL/GenBank/DDBJ databases">
        <title>Genome sequenceing of Clostridium bovifaecis.</title>
        <authorList>
            <person name="Yao Y."/>
        </authorList>
    </citation>
    <scope>NUCLEOTIDE SEQUENCE [LARGE SCALE GENOMIC DNA]</scope>
    <source>
        <strain evidence="2 3">BXX</strain>
    </source>
</reference>